<reference evidence="4 5" key="1">
    <citation type="journal article" date="2014" name="Appl. Environ. Microbiol.">
        <title>Genomic features of a bumble bee symbiont reflect its host environment.</title>
        <authorList>
            <person name="Martinson V.G."/>
            <person name="Magoc T."/>
            <person name="Koch H."/>
            <person name="Salzberg S.L."/>
            <person name="Moran N.A."/>
        </authorList>
    </citation>
    <scope>NUCLEOTIDE SEQUENCE [LARGE SCALE GENOMIC DNA]</scope>
    <source>
        <strain evidence="4 5">Bimp</strain>
    </source>
</reference>
<dbReference type="EMBL" id="AWGA01000003">
    <property type="protein sequence ID" value="TEA28220.1"/>
    <property type="molecule type" value="Genomic_DNA"/>
</dbReference>
<organism evidence="4 5">
    <name type="scientific">Candidatus Schmidhempelia bombi str. Bimp</name>
    <dbReference type="NCBI Taxonomy" id="1387197"/>
    <lineage>
        <taxon>Bacteria</taxon>
        <taxon>Pseudomonadati</taxon>
        <taxon>Pseudomonadota</taxon>
        <taxon>Gammaproteobacteria</taxon>
        <taxon>Orbales</taxon>
        <taxon>Orbaceae</taxon>
        <taxon>Candidatus Schmidhempelia</taxon>
    </lineage>
</organism>
<dbReference type="RefSeq" id="WP_024495144.1">
    <property type="nucleotide sequence ID" value="NZ_AWGA01000003.1"/>
</dbReference>
<dbReference type="PANTHER" id="PTHR43542:SF1">
    <property type="entry name" value="METHYLTRANSFERASE"/>
    <property type="match status" value="1"/>
</dbReference>
<dbReference type="SUPFAM" id="SSF53335">
    <property type="entry name" value="S-adenosyl-L-methionine-dependent methyltransferases"/>
    <property type="match status" value="1"/>
</dbReference>
<keyword evidence="5" id="KW-1185">Reference proteome</keyword>
<dbReference type="InterPro" id="IPR004398">
    <property type="entry name" value="RNA_MeTrfase_RsmD"/>
</dbReference>
<sequence length="91" mass="10188">MQQKISAKRNHRSPKSNANGEIRIISGQWRGRKLPVLNLTGLRPTTDRVKETLFNWLAPYLYQSDCLDCYAGSGSLAFEAISRGAKHATLL</sequence>
<protein>
    <submittedName>
        <fullName evidence="4">16S rRNA (Guanine(966)-N(2))-methyltransferase RsmD</fullName>
    </submittedName>
</protein>
<dbReference type="Gene3D" id="3.40.50.150">
    <property type="entry name" value="Vaccinia Virus protein VP39"/>
    <property type="match status" value="1"/>
</dbReference>
<feature type="region of interest" description="Disordered" evidence="3">
    <location>
        <begin position="1"/>
        <end position="20"/>
    </location>
</feature>
<dbReference type="AlphaFoldDB" id="A0AB94IFD2"/>
<gene>
    <name evidence="4" type="ORF">O970_00010</name>
</gene>
<evidence type="ECO:0000256" key="1">
    <source>
        <dbReference type="ARBA" id="ARBA00022603"/>
    </source>
</evidence>
<keyword evidence="1" id="KW-0489">Methyltransferase</keyword>
<dbReference type="GO" id="GO:0008168">
    <property type="term" value="F:methyltransferase activity"/>
    <property type="evidence" value="ECO:0007669"/>
    <property type="project" value="UniProtKB-KW"/>
</dbReference>
<evidence type="ECO:0000313" key="4">
    <source>
        <dbReference type="EMBL" id="TEA28220.1"/>
    </source>
</evidence>
<feature type="non-terminal residue" evidence="4">
    <location>
        <position position="91"/>
    </location>
</feature>
<dbReference type="Proteomes" id="UP000506160">
    <property type="component" value="Unassembled WGS sequence"/>
</dbReference>
<accession>A0AB94IFD2</accession>
<dbReference type="PANTHER" id="PTHR43542">
    <property type="entry name" value="METHYLTRANSFERASE"/>
    <property type="match status" value="1"/>
</dbReference>
<proteinExistence type="predicted"/>
<dbReference type="InterPro" id="IPR029063">
    <property type="entry name" value="SAM-dependent_MTases_sf"/>
</dbReference>
<comment type="caution">
    <text evidence="4">The sequence shown here is derived from an EMBL/GenBank/DDBJ whole genome shotgun (WGS) entry which is preliminary data.</text>
</comment>
<dbReference type="Pfam" id="PF03602">
    <property type="entry name" value="Cons_hypoth95"/>
    <property type="match status" value="1"/>
</dbReference>
<name>A0AB94IFD2_9GAMM</name>
<feature type="compositionally biased region" description="Basic residues" evidence="3">
    <location>
        <begin position="1"/>
        <end position="14"/>
    </location>
</feature>
<evidence type="ECO:0000313" key="5">
    <source>
        <dbReference type="Proteomes" id="UP000506160"/>
    </source>
</evidence>
<dbReference type="GO" id="GO:0031167">
    <property type="term" value="P:rRNA methylation"/>
    <property type="evidence" value="ECO:0007669"/>
    <property type="project" value="InterPro"/>
</dbReference>
<evidence type="ECO:0000256" key="2">
    <source>
        <dbReference type="ARBA" id="ARBA00022679"/>
    </source>
</evidence>
<evidence type="ECO:0000256" key="3">
    <source>
        <dbReference type="SAM" id="MobiDB-lite"/>
    </source>
</evidence>
<keyword evidence="2" id="KW-0808">Transferase</keyword>